<feature type="domain" description="Single" evidence="4">
    <location>
        <begin position="53"/>
        <end position="123"/>
    </location>
</feature>
<dbReference type="PANTHER" id="PTHR39957">
    <property type="entry name" value="AT09846P1-RELATED"/>
    <property type="match status" value="1"/>
</dbReference>
<dbReference type="GO" id="GO:0005576">
    <property type="term" value="C:extracellular region"/>
    <property type="evidence" value="ECO:0007669"/>
    <property type="project" value="UniProtKB-SubCell"/>
</dbReference>
<organism evidence="5 6">
    <name type="scientific">Drosophila navojoa</name>
    <name type="common">Fruit fly</name>
    <dbReference type="NCBI Taxonomy" id="7232"/>
    <lineage>
        <taxon>Eukaryota</taxon>
        <taxon>Metazoa</taxon>
        <taxon>Ecdysozoa</taxon>
        <taxon>Arthropoda</taxon>
        <taxon>Hexapoda</taxon>
        <taxon>Insecta</taxon>
        <taxon>Pterygota</taxon>
        <taxon>Neoptera</taxon>
        <taxon>Endopterygota</taxon>
        <taxon>Diptera</taxon>
        <taxon>Brachycera</taxon>
        <taxon>Muscomorpha</taxon>
        <taxon>Ephydroidea</taxon>
        <taxon>Drosophilidae</taxon>
        <taxon>Drosophila</taxon>
    </lineage>
</organism>
<feature type="signal peptide" evidence="3">
    <location>
        <begin position="1"/>
        <end position="36"/>
    </location>
</feature>
<evidence type="ECO:0000256" key="2">
    <source>
        <dbReference type="ARBA" id="ARBA00022525"/>
    </source>
</evidence>
<keyword evidence="2" id="KW-0964">Secreted</keyword>
<accession>A0A484AVS8</accession>
<dbReference type="EMBL" id="LSRL02000502">
    <property type="protein sequence ID" value="TDG40709.1"/>
    <property type="molecule type" value="Genomic_DNA"/>
</dbReference>
<dbReference type="SMART" id="SM01318">
    <property type="entry name" value="SVWC"/>
    <property type="match status" value="1"/>
</dbReference>
<dbReference type="InterPro" id="IPR029277">
    <property type="entry name" value="SVWC_dom"/>
</dbReference>
<dbReference type="InterPro" id="IPR053308">
    <property type="entry name" value="Vago-like"/>
</dbReference>
<evidence type="ECO:0000313" key="5">
    <source>
        <dbReference type="EMBL" id="TDG40709.1"/>
    </source>
</evidence>
<dbReference type="Proteomes" id="UP000295192">
    <property type="component" value="Unassembled WGS sequence"/>
</dbReference>
<gene>
    <name evidence="5" type="ORF">AWZ03_012866</name>
</gene>
<evidence type="ECO:0000256" key="3">
    <source>
        <dbReference type="SAM" id="SignalP"/>
    </source>
</evidence>
<reference evidence="5 6" key="1">
    <citation type="journal article" date="2019" name="J. Hered.">
        <title>An Improved Genome Assembly for Drosophila navojoa, the Basal Species in the mojavensis Cluster.</title>
        <authorList>
            <person name="Vanderlinde T."/>
            <person name="Dupim E.G."/>
            <person name="Nazario-Yepiz N.O."/>
            <person name="Carvalho A.B."/>
        </authorList>
    </citation>
    <scope>NUCLEOTIDE SEQUENCE [LARGE SCALE GENOMIC DNA]</scope>
    <source>
        <strain evidence="5">Navoj_Jal97</strain>
        <tissue evidence="5">Whole organism</tissue>
    </source>
</reference>
<dbReference type="AlphaFoldDB" id="A0A484AVS8"/>
<keyword evidence="3" id="KW-0732">Signal</keyword>
<comment type="caution">
    <text evidence="5">The sequence shown here is derived from an EMBL/GenBank/DDBJ whole genome shotgun (WGS) entry which is preliminary data.</text>
</comment>
<evidence type="ECO:0000259" key="4">
    <source>
        <dbReference type="SMART" id="SM01318"/>
    </source>
</evidence>
<dbReference type="OrthoDB" id="6761907at2759"/>
<protein>
    <recommendedName>
        <fullName evidence="4">Single domain-containing protein</fullName>
    </recommendedName>
</protein>
<evidence type="ECO:0000313" key="6">
    <source>
        <dbReference type="Proteomes" id="UP000295192"/>
    </source>
</evidence>
<proteinExistence type="predicted"/>
<dbReference type="Pfam" id="PF15430">
    <property type="entry name" value="SVWC"/>
    <property type="match status" value="1"/>
</dbReference>
<dbReference type="PANTHER" id="PTHR39957:SF2">
    <property type="entry name" value="GEO11553P1"/>
    <property type="match status" value="1"/>
</dbReference>
<feature type="chain" id="PRO_5019723339" description="Single domain-containing protein" evidence="3">
    <location>
        <begin position="37"/>
        <end position="135"/>
    </location>
</feature>
<keyword evidence="6" id="KW-1185">Reference proteome</keyword>
<dbReference type="OMA" id="IGYCGRH"/>
<comment type="subcellular location">
    <subcellularLocation>
        <location evidence="1">Secreted</location>
    </subcellularLocation>
</comment>
<evidence type="ECO:0000256" key="1">
    <source>
        <dbReference type="ARBA" id="ARBA00004613"/>
    </source>
</evidence>
<name>A0A484AVS8_DRONA</name>
<sequence>MVVIPIRSGWGIGSHGIEMLLLPLLLLALLCADCTADLRYRPSAIHPDYPGQCYFEELKQPIPKYQSYKPINREGHCKSFFCRPDYVLEIEFCGRHNLVPEKNCKIGSDMSRIYPHCCPKLICQKPDTNDIKPLN</sequence>